<sequence length="74" mass="8275">MDEEVGLVKLGVQCVTGKKVAIKIINREKLSESVLMKVSVWTMFIRSKLASAQSISKSPQLNVFVHFKPGDWNV</sequence>
<proteinExistence type="predicted"/>
<reference evidence="1" key="1">
    <citation type="journal article" date="2013" name="Genome Biol.">
        <title>Draft genome of the mountain pine beetle, Dendroctonus ponderosae Hopkins, a major forest pest.</title>
        <authorList>
            <person name="Keeling C.I."/>
            <person name="Yuen M.M."/>
            <person name="Liao N.Y."/>
            <person name="Docking T.R."/>
            <person name="Chan S.K."/>
            <person name="Taylor G.A."/>
            <person name="Palmquist D.L."/>
            <person name="Jackman S.D."/>
            <person name="Nguyen A."/>
            <person name="Li M."/>
            <person name="Henderson H."/>
            <person name="Janes J.K."/>
            <person name="Zhao Y."/>
            <person name="Pandoh P."/>
            <person name="Moore R."/>
            <person name="Sperling F.A."/>
            <person name="Huber D.P."/>
            <person name="Birol I."/>
            <person name="Jones S.J."/>
            <person name="Bohlmann J."/>
        </authorList>
    </citation>
    <scope>NUCLEOTIDE SEQUENCE</scope>
</reference>
<organism evidence="1">
    <name type="scientific">Dendroctonus ponderosae</name>
    <name type="common">Mountain pine beetle</name>
    <dbReference type="NCBI Taxonomy" id="77166"/>
    <lineage>
        <taxon>Eukaryota</taxon>
        <taxon>Metazoa</taxon>
        <taxon>Ecdysozoa</taxon>
        <taxon>Arthropoda</taxon>
        <taxon>Hexapoda</taxon>
        <taxon>Insecta</taxon>
        <taxon>Pterygota</taxon>
        <taxon>Neoptera</taxon>
        <taxon>Endopterygota</taxon>
        <taxon>Coleoptera</taxon>
        <taxon>Polyphaga</taxon>
        <taxon>Cucujiformia</taxon>
        <taxon>Curculionidae</taxon>
        <taxon>Scolytinae</taxon>
        <taxon>Dendroctonus</taxon>
    </lineage>
</organism>
<dbReference type="HOGENOM" id="CLU_2690356_0_0_1"/>
<gene>
    <name evidence="1" type="ORF">YQE_02118</name>
</gene>
<evidence type="ECO:0000313" key="1">
    <source>
        <dbReference type="EMBL" id="ENN81424.1"/>
    </source>
</evidence>
<name>N6TLU8_DENPD</name>
<dbReference type="Gene3D" id="3.30.200.20">
    <property type="entry name" value="Phosphorylase Kinase, domain 1"/>
    <property type="match status" value="1"/>
</dbReference>
<dbReference type="AlphaFoldDB" id="N6TLU8"/>
<feature type="non-terminal residue" evidence="1">
    <location>
        <position position="1"/>
    </location>
</feature>
<dbReference type="EMBL" id="KB740092">
    <property type="protein sequence ID" value="ENN81424.1"/>
    <property type="molecule type" value="Genomic_DNA"/>
</dbReference>
<accession>N6TLU8</accession>
<protein>
    <submittedName>
        <fullName evidence="1">Uncharacterized protein</fullName>
    </submittedName>
</protein>